<sequence>MAPKKRRAASAEQQQEEERSENDAPPAEQEPRQRQRRGGAGAAAAAGAPPINRAQQAADIARRRAAHFARFEDGGAEGEEHGDDGNVHVGGDQARNLGPWSSAVELVNARQQAAAARSEKIMDAARKAVGQQEEVSWEASRDPALGPRVPKSRVPPLLDLSLQLLVKHIEDVVSLWGVPDAIKCQLAAAVCARRALSPAAAQLFAEHAPCEVALPNCTQLDQEGMIQLLTTACSARLERLDLGCCGRGFTDASARALAAAAGDAGLPALASLALQGAYNFTDAALFELLAAAPALRRLAVPQGSKFGGGFVERLPALLPRLEELDLSECRGVPGAALSAALPQLMALRRVALDGIPEVDDSVIAAVGKLPSLTALSLAFCQSVSDAALASLGSGAPNLAVLVIDDCARVGDPGLIALAAGCRRLARLSARRCVKLTDAGLVAVAERCPLRRLEAAGVPGVGAPTASALARCCGGSLEFLDLSFCRGVPEAALGLLADRCPKLSELRVYGCTQVTDRLVNGTSNEVLAFKGLATSVRTVV</sequence>
<feature type="domain" description="F-box/LRR-repeat protein 15-like leucin rich repeat" evidence="4">
    <location>
        <begin position="269"/>
        <end position="446"/>
    </location>
</feature>
<feature type="region of interest" description="Disordered" evidence="3">
    <location>
        <begin position="1"/>
        <end position="66"/>
    </location>
</feature>
<keyword evidence="2" id="KW-0833">Ubl conjugation pathway</keyword>
<dbReference type="SMART" id="SM00367">
    <property type="entry name" value="LRR_CC"/>
    <property type="match status" value="8"/>
</dbReference>
<dbReference type="EMBL" id="BDRX01000026">
    <property type="protein sequence ID" value="GBF91694.1"/>
    <property type="molecule type" value="Genomic_DNA"/>
</dbReference>
<evidence type="ECO:0000256" key="1">
    <source>
        <dbReference type="ARBA" id="ARBA00004430"/>
    </source>
</evidence>
<dbReference type="Pfam" id="PF25372">
    <property type="entry name" value="DUF7885"/>
    <property type="match status" value="1"/>
</dbReference>
<dbReference type="OrthoDB" id="10257471at2759"/>
<dbReference type="STRING" id="307507.A0A2V0NVM3"/>
<dbReference type="Proteomes" id="UP000247498">
    <property type="component" value="Unassembled WGS sequence"/>
</dbReference>
<evidence type="ECO:0000313" key="6">
    <source>
        <dbReference type="Proteomes" id="UP000247498"/>
    </source>
</evidence>
<dbReference type="InterPro" id="IPR006553">
    <property type="entry name" value="Leu-rich_rpt_Cys-con_subtyp"/>
</dbReference>
<feature type="compositionally biased region" description="Low complexity" evidence="3">
    <location>
        <begin position="42"/>
        <end position="59"/>
    </location>
</feature>
<comment type="subcellular location">
    <subcellularLocation>
        <location evidence="1">Cytoplasm</location>
        <location evidence="1">Cytoskeleton</location>
        <location evidence="1">Cilium axoneme</location>
    </subcellularLocation>
</comment>
<dbReference type="SUPFAM" id="SSF52047">
    <property type="entry name" value="RNI-like"/>
    <property type="match status" value="2"/>
</dbReference>
<dbReference type="Gene3D" id="3.80.10.10">
    <property type="entry name" value="Ribonuclease Inhibitor"/>
    <property type="match status" value="2"/>
</dbReference>
<dbReference type="InParanoid" id="A0A2V0NVM3"/>
<evidence type="ECO:0000259" key="4">
    <source>
        <dbReference type="Pfam" id="PF25372"/>
    </source>
</evidence>
<accession>A0A2V0NVM3</accession>
<evidence type="ECO:0000256" key="3">
    <source>
        <dbReference type="SAM" id="MobiDB-lite"/>
    </source>
</evidence>
<organism evidence="5 6">
    <name type="scientific">Raphidocelis subcapitata</name>
    <dbReference type="NCBI Taxonomy" id="307507"/>
    <lineage>
        <taxon>Eukaryota</taxon>
        <taxon>Viridiplantae</taxon>
        <taxon>Chlorophyta</taxon>
        <taxon>core chlorophytes</taxon>
        <taxon>Chlorophyceae</taxon>
        <taxon>CS clade</taxon>
        <taxon>Sphaeropleales</taxon>
        <taxon>Selenastraceae</taxon>
        <taxon>Raphidocelis</taxon>
    </lineage>
</organism>
<dbReference type="FunCoup" id="A0A2V0NVM3">
    <property type="interactions" value="26"/>
</dbReference>
<gene>
    <name evidence="5" type="ORF">Rsub_03998</name>
</gene>
<comment type="caution">
    <text evidence="5">The sequence shown here is derived from an EMBL/GenBank/DDBJ whole genome shotgun (WGS) entry which is preliminary data.</text>
</comment>
<protein>
    <recommendedName>
        <fullName evidence="4">F-box/LRR-repeat protein 15-like leucin rich repeat domain-containing protein</fullName>
    </recommendedName>
</protein>
<dbReference type="AlphaFoldDB" id="A0A2V0NVM3"/>
<evidence type="ECO:0000256" key="2">
    <source>
        <dbReference type="ARBA" id="ARBA00022786"/>
    </source>
</evidence>
<dbReference type="InterPro" id="IPR050648">
    <property type="entry name" value="F-box_LRR-repeat"/>
</dbReference>
<dbReference type="InterPro" id="IPR032675">
    <property type="entry name" value="LRR_dom_sf"/>
</dbReference>
<proteinExistence type="predicted"/>
<dbReference type="InterPro" id="IPR057207">
    <property type="entry name" value="FBXL15_LRR"/>
</dbReference>
<keyword evidence="6" id="KW-1185">Reference proteome</keyword>
<dbReference type="GO" id="GO:0005930">
    <property type="term" value="C:axoneme"/>
    <property type="evidence" value="ECO:0007669"/>
    <property type="project" value="UniProtKB-SubCell"/>
</dbReference>
<evidence type="ECO:0000313" key="5">
    <source>
        <dbReference type="EMBL" id="GBF91694.1"/>
    </source>
</evidence>
<name>A0A2V0NVM3_9CHLO</name>
<dbReference type="PANTHER" id="PTHR13382">
    <property type="entry name" value="MITOCHONDRIAL ATP SYNTHASE COUPLING FACTOR B"/>
    <property type="match status" value="1"/>
</dbReference>
<reference evidence="5 6" key="1">
    <citation type="journal article" date="2018" name="Sci. Rep.">
        <title>Raphidocelis subcapitata (=Pseudokirchneriella subcapitata) provides an insight into genome evolution and environmental adaptations in the Sphaeropleales.</title>
        <authorList>
            <person name="Suzuki S."/>
            <person name="Yamaguchi H."/>
            <person name="Nakajima N."/>
            <person name="Kawachi M."/>
        </authorList>
    </citation>
    <scope>NUCLEOTIDE SEQUENCE [LARGE SCALE GENOMIC DNA]</scope>
    <source>
        <strain evidence="5 6">NIES-35</strain>
    </source>
</reference>